<feature type="non-terminal residue" evidence="2">
    <location>
        <position position="1"/>
    </location>
</feature>
<feature type="region of interest" description="Disordered" evidence="1">
    <location>
        <begin position="1"/>
        <end position="24"/>
    </location>
</feature>
<gene>
    <name evidence="2" type="ORF">CR513_34725</name>
</gene>
<accession>A0A371G152</accession>
<comment type="caution">
    <text evidence="2">The sequence shown here is derived from an EMBL/GenBank/DDBJ whole genome shotgun (WGS) entry which is preliminary data.</text>
</comment>
<keyword evidence="3" id="KW-1185">Reference proteome</keyword>
<organism evidence="2 3">
    <name type="scientific">Mucuna pruriens</name>
    <name type="common">Velvet bean</name>
    <name type="synonym">Dolichos pruriens</name>
    <dbReference type="NCBI Taxonomy" id="157652"/>
    <lineage>
        <taxon>Eukaryota</taxon>
        <taxon>Viridiplantae</taxon>
        <taxon>Streptophyta</taxon>
        <taxon>Embryophyta</taxon>
        <taxon>Tracheophyta</taxon>
        <taxon>Spermatophyta</taxon>
        <taxon>Magnoliopsida</taxon>
        <taxon>eudicotyledons</taxon>
        <taxon>Gunneridae</taxon>
        <taxon>Pentapetalae</taxon>
        <taxon>rosids</taxon>
        <taxon>fabids</taxon>
        <taxon>Fabales</taxon>
        <taxon>Fabaceae</taxon>
        <taxon>Papilionoideae</taxon>
        <taxon>50 kb inversion clade</taxon>
        <taxon>NPAAA clade</taxon>
        <taxon>indigoferoid/millettioid clade</taxon>
        <taxon>Phaseoleae</taxon>
        <taxon>Mucuna</taxon>
    </lineage>
</organism>
<dbReference type="OrthoDB" id="1747743at2759"/>
<feature type="compositionally biased region" description="Polar residues" evidence="1">
    <location>
        <begin position="11"/>
        <end position="21"/>
    </location>
</feature>
<protein>
    <submittedName>
        <fullName evidence="2">Uncharacterized protein</fullName>
    </submittedName>
</protein>
<name>A0A371G152_MUCPR</name>
<sequence>MILRKNGKIASDNSQETSTSSEFKEYSDDLHYDDNLLMVTRCLALGNMFSVIIDKNSCMNIASERLYDMKVIHDGVTNRFTFVHMGQKIVFKPLSPKRILGRSK</sequence>
<dbReference type="EMBL" id="QJKJ01007105">
    <property type="protein sequence ID" value="RDX84250.1"/>
    <property type="molecule type" value="Genomic_DNA"/>
</dbReference>
<reference evidence="2" key="1">
    <citation type="submission" date="2018-05" db="EMBL/GenBank/DDBJ databases">
        <title>Draft genome of Mucuna pruriens seed.</title>
        <authorList>
            <person name="Nnadi N.E."/>
            <person name="Vos R."/>
            <person name="Hasami M.H."/>
            <person name="Devisetty U.K."/>
            <person name="Aguiy J.C."/>
        </authorList>
    </citation>
    <scope>NUCLEOTIDE SEQUENCE [LARGE SCALE GENOMIC DNA]</scope>
    <source>
        <strain evidence="2">JCA_2017</strain>
    </source>
</reference>
<evidence type="ECO:0000313" key="2">
    <source>
        <dbReference type="EMBL" id="RDX84250.1"/>
    </source>
</evidence>
<dbReference type="Proteomes" id="UP000257109">
    <property type="component" value="Unassembled WGS sequence"/>
</dbReference>
<dbReference type="AlphaFoldDB" id="A0A371G152"/>
<proteinExistence type="predicted"/>
<evidence type="ECO:0000256" key="1">
    <source>
        <dbReference type="SAM" id="MobiDB-lite"/>
    </source>
</evidence>
<evidence type="ECO:0000313" key="3">
    <source>
        <dbReference type="Proteomes" id="UP000257109"/>
    </source>
</evidence>